<gene>
    <name evidence="1" type="ordered locus">MTR_5g010580</name>
    <name evidence="2" type="ORF">MtrunA17_Chr5g0397771</name>
</gene>
<dbReference type="PaxDb" id="3880-AES94078"/>
<sequence length="122" mass="14650">MVQTPLVFHYLVPFIYILVHCHHSSHHMLYTHLPIFTYIRFHLILELRRKSYMMDVFIPEDYVRKRRLEKKLAAKVASIKGSQTHSHWNNSNERIKDNVKTMSFTHHQYSLVDDHLFTCLSA</sequence>
<dbReference type="HOGENOM" id="CLU_2030170_0_0_1"/>
<organism evidence="1 4">
    <name type="scientific">Medicago truncatula</name>
    <name type="common">Barrel medic</name>
    <name type="synonym">Medicago tribuloides</name>
    <dbReference type="NCBI Taxonomy" id="3880"/>
    <lineage>
        <taxon>Eukaryota</taxon>
        <taxon>Viridiplantae</taxon>
        <taxon>Streptophyta</taxon>
        <taxon>Embryophyta</taxon>
        <taxon>Tracheophyta</taxon>
        <taxon>Spermatophyta</taxon>
        <taxon>Magnoliopsida</taxon>
        <taxon>eudicotyledons</taxon>
        <taxon>Gunneridae</taxon>
        <taxon>Pentapetalae</taxon>
        <taxon>rosids</taxon>
        <taxon>fabids</taxon>
        <taxon>Fabales</taxon>
        <taxon>Fabaceae</taxon>
        <taxon>Papilionoideae</taxon>
        <taxon>50 kb inversion clade</taxon>
        <taxon>NPAAA clade</taxon>
        <taxon>Hologalegina</taxon>
        <taxon>IRL clade</taxon>
        <taxon>Trifolieae</taxon>
        <taxon>Medicago</taxon>
    </lineage>
</organism>
<proteinExistence type="predicted"/>
<dbReference type="EMBL" id="PSQE01000005">
    <property type="protein sequence ID" value="RHN53616.1"/>
    <property type="molecule type" value="Genomic_DNA"/>
</dbReference>
<accession>G7KDE3</accession>
<evidence type="ECO:0000313" key="4">
    <source>
        <dbReference type="Proteomes" id="UP000002051"/>
    </source>
</evidence>
<keyword evidence="4" id="KW-1185">Reference proteome</keyword>
<dbReference type="EMBL" id="CM001221">
    <property type="protein sequence ID" value="AES94078.1"/>
    <property type="molecule type" value="Genomic_DNA"/>
</dbReference>
<reference evidence="2" key="4">
    <citation type="journal article" date="2018" name="Nat. Plants">
        <title>Whole-genome landscape of Medicago truncatula symbiotic genes.</title>
        <authorList>
            <person name="Pecrix Y."/>
            <person name="Gamas P."/>
            <person name="Carrere S."/>
        </authorList>
    </citation>
    <scope>NUCLEOTIDE SEQUENCE</scope>
    <source>
        <tissue evidence="2">Leaves</tissue>
    </source>
</reference>
<evidence type="ECO:0000313" key="1">
    <source>
        <dbReference type="EMBL" id="AES94078.1"/>
    </source>
</evidence>
<reference evidence="3" key="3">
    <citation type="submission" date="2015-04" db="UniProtKB">
        <authorList>
            <consortium name="EnsemblPlants"/>
        </authorList>
    </citation>
    <scope>IDENTIFICATION</scope>
    <source>
        <strain evidence="3">cv. Jemalong A17</strain>
    </source>
</reference>
<reference evidence="1 4" key="2">
    <citation type="journal article" date="2014" name="BMC Genomics">
        <title>An improved genome release (version Mt4.0) for the model legume Medicago truncatula.</title>
        <authorList>
            <person name="Tang H."/>
            <person name="Krishnakumar V."/>
            <person name="Bidwell S."/>
            <person name="Rosen B."/>
            <person name="Chan A."/>
            <person name="Zhou S."/>
            <person name="Gentzbittel L."/>
            <person name="Childs K.L."/>
            <person name="Yandell M."/>
            <person name="Gundlach H."/>
            <person name="Mayer K.F."/>
            <person name="Schwartz D.C."/>
            <person name="Town C.D."/>
        </authorList>
    </citation>
    <scope>GENOME REANNOTATION</scope>
    <source>
        <strain evidence="3 4">cv. Jemalong A17</strain>
    </source>
</reference>
<reference evidence="1 4" key="1">
    <citation type="journal article" date="2011" name="Nature">
        <title>The Medicago genome provides insight into the evolution of rhizobial symbioses.</title>
        <authorList>
            <person name="Young N.D."/>
            <person name="Debelle F."/>
            <person name="Oldroyd G.E."/>
            <person name="Geurts R."/>
            <person name="Cannon S.B."/>
            <person name="Udvardi M.K."/>
            <person name="Benedito V.A."/>
            <person name="Mayer K.F."/>
            <person name="Gouzy J."/>
            <person name="Schoof H."/>
            <person name="Van de Peer Y."/>
            <person name="Proost S."/>
            <person name="Cook D.R."/>
            <person name="Meyers B.C."/>
            <person name="Spannagl M."/>
            <person name="Cheung F."/>
            <person name="De Mita S."/>
            <person name="Krishnakumar V."/>
            <person name="Gundlach H."/>
            <person name="Zhou S."/>
            <person name="Mudge J."/>
            <person name="Bharti A.K."/>
            <person name="Murray J.D."/>
            <person name="Naoumkina M.A."/>
            <person name="Rosen B."/>
            <person name="Silverstein K.A."/>
            <person name="Tang H."/>
            <person name="Rombauts S."/>
            <person name="Zhao P.X."/>
            <person name="Zhou P."/>
            <person name="Barbe V."/>
            <person name="Bardou P."/>
            <person name="Bechner M."/>
            <person name="Bellec A."/>
            <person name="Berger A."/>
            <person name="Berges H."/>
            <person name="Bidwell S."/>
            <person name="Bisseling T."/>
            <person name="Choisne N."/>
            <person name="Couloux A."/>
            <person name="Denny R."/>
            <person name="Deshpande S."/>
            <person name="Dai X."/>
            <person name="Doyle J.J."/>
            <person name="Dudez A.M."/>
            <person name="Farmer A.D."/>
            <person name="Fouteau S."/>
            <person name="Franken C."/>
            <person name="Gibelin C."/>
            <person name="Gish J."/>
            <person name="Goldstein S."/>
            <person name="Gonzalez A.J."/>
            <person name="Green P.J."/>
            <person name="Hallab A."/>
            <person name="Hartog M."/>
            <person name="Hua A."/>
            <person name="Humphray S.J."/>
            <person name="Jeong D.H."/>
            <person name="Jing Y."/>
            <person name="Jocker A."/>
            <person name="Kenton S.M."/>
            <person name="Kim D.J."/>
            <person name="Klee K."/>
            <person name="Lai H."/>
            <person name="Lang C."/>
            <person name="Lin S."/>
            <person name="Macmil S.L."/>
            <person name="Magdelenat G."/>
            <person name="Matthews L."/>
            <person name="McCorrison J."/>
            <person name="Monaghan E.L."/>
            <person name="Mun J.H."/>
            <person name="Najar F.Z."/>
            <person name="Nicholson C."/>
            <person name="Noirot C."/>
            <person name="O'Bleness M."/>
            <person name="Paule C.R."/>
            <person name="Poulain J."/>
            <person name="Prion F."/>
            <person name="Qin B."/>
            <person name="Qu C."/>
            <person name="Retzel E.F."/>
            <person name="Riddle C."/>
            <person name="Sallet E."/>
            <person name="Samain S."/>
            <person name="Samson N."/>
            <person name="Sanders I."/>
            <person name="Saurat O."/>
            <person name="Scarpelli C."/>
            <person name="Schiex T."/>
            <person name="Segurens B."/>
            <person name="Severin A.J."/>
            <person name="Sherrier D.J."/>
            <person name="Shi R."/>
            <person name="Sims S."/>
            <person name="Singer S.R."/>
            <person name="Sinharoy S."/>
            <person name="Sterck L."/>
            <person name="Viollet A."/>
            <person name="Wang B.B."/>
            <person name="Wang K."/>
            <person name="Wang M."/>
            <person name="Wang X."/>
            <person name="Warfsmann J."/>
            <person name="Weissenbach J."/>
            <person name="White D.D."/>
            <person name="White J.D."/>
            <person name="Wiley G.B."/>
            <person name="Wincker P."/>
            <person name="Xing Y."/>
            <person name="Yang L."/>
            <person name="Yao Z."/>
            <person name="Ying F."/>
            <person name="Zhai J."/>
            <person name="Zhou L."/>
            <person name="Zuber A."/>
            <person name="Denarie J."/>
            <person name="Dixon R.A."/>
            <person name="May G.D."/>
            <person name="Schwartz D.C."/>
            <person name="Rogers J."/>
            <person name="Quetier F."/>
            <person name="Town C.D."/>
            <person name="Roe B.A."/>
        </authorList>
    </citation>
    <scope>NUCLEOTIDE SEQUENCE [LARGE SCALE GENOMIC DNA]</scope>
    <source>
        <strain evidence="1">A17</strain>
        <strain evidence="3 4">cv. Jemalong A17</strain>
    </source>
</reference>
<dbReference type="Gramene" id="rna28543">
    <property type="protein sequence ID" value="RHN53616.1"/>
    <property type="gene ID" value="gene28543"/>
</dbReference>
<dbReference type="Proteomes" id="UP000002051">
    <property type="component" value="Chromosome 5"/>
</dbReference>
<evidence type="ECO:0000313" key="3">
    <source>
        <dbReference type="EnsemblPlants" id="AES94078"/>
    </source>
</evidence>
<name>G7KDE3_MEDTR</name>
<protein>
    <submittedName>
        <fullName evidence="1 3">Uncharacterized protein</fullName>
    </submittedName>
</protein>
<dbReference type="Proteomes" id="UP000265566">
    <property type="component" value="Chromosome 5"/>
</dbReference>
<dbReference type="EnsemblPlants" id="AES94078">
    <property type="protein sequence ID" value="AES94078"/>
    <property type="gene ID" value="MTR_5g010580"/>
</dbReference>
<evidence type="ECO:0000313" key="2">
    <source>
        <dbReference type="EMBL" id="RHN53616.1"/>
    </source>
</evidence>
<dbReference type="AlphaFoldDB" id="G7KDE3"/>